<dbReference type="SUPFAM" id="SSF57667">
    <property type="entry name" value="beta-beta-alpha zinc fingers"/>
    <property type="match status" value="3"/>
</dbReference>
<dbReference type="SMART" id="SM00355">
    <property type="entry name" value="ZnF_C2H2"/>
    <property type="match status" value="5"/>
</dbReference>
<evidence type="ECO:0000256" key="1">
    <source>
        <dbReference type="ARBA" id="ARBA00003767"/>
    </source>
</evidence>
<evidence type="ECO:0000256" key="11">
    <source>
        <dbReference type="SAM" id="MobiDB-lite"/>
    </source>
</evidence>
<feature type="domain" description="C2H2-type" evidence="13">
    <location>
        <begin position="868"/>
        <end position="895"/>
    </location>
</feature>
<feature type="domain" description="BTB" evidence="12">
    <location>
        <begin position="522"/>
        <end position="586"/>
    </location>
</feature>
<dbReference type="SMART" id="SM00225">
    <property type="entry name" value="BTB"/>
    <property type="match status" value="2"/>
</dbReference>
<feature type="region of interest" description="Disordered" evidence="11">
    <location>
        <begin position="661"/>
        <end position="680"/>
    </location>
</feature>
<feature type="compositionally biased region" description="Basic and acidic residues" evidence="11">
    <location>
        <begin position="194"/>
        <end position="205"/>
    </location>
</feature>
<dbReference type="Proteomes" id="UP001295444">
    <property type="component" value="Chromosome 09"/>
</dbReference>
<dbReference type="InterPro" id="IPR050457">
    <property type="entry name" value="ZnFinger_BTB_dom_contain"/>
</dbReference>
<evidence type="ECO:0000256" key="7">
    <source>
        <dbReference type="ARBA" id="ARBA00022833"/>
    </source>
</evidence>
<feature type="compositionally biased region" description="Polar residues" evidence="11">
    <location>
        <begin position="164"/>
        <end position="179"/>
    </location>
</feature>
<dbReference type="PROSITE" id="PS50097">
    <property type="entry name" value="BTB"/>
    <property type="match status" value="2"/>
</dbReference>
<evidence type="ECO:0000259" key="12">
    <source>
        <dbReference type="PROSITE" id="PS50097"/>
    </source>
</evidence>
<evidence type="ECO:0000256" key="8">
    <source>
        <dbReference type="ARBA" id="ARBA00023125"/>
    </source>
</evidence>
<keyword evidence="15" id="KW-1185">Reference proteome</keyword>
<dbReference type="InterPro" id="IPR036236">
    <property type="entry name" value="Znf_C2H2_sf"/>
</dbReference>
<dbReference type="InterPro" id="IPR013087">
    <property type="entry name" value="Znf_C2H2_type"/>
</dbReference>
<feature type="compositionally biased region" description="Basic and acidic residues" evidence="11">
    <location>
        <begin position="664"/>
        <end position="673"/>
    </location>
</feature>
<dbReference type="PANTHER" id="PTHR46105:SF15">
    <property type="entry name" value="ZINC FINGER AND BTB DOMAIN-CONTAINING PROTEIN 43"/>
    <property type="match status" value="1"/>
</dbReference>
<keyword evidence="4" id="KW-0479">Metal-binding</keyword>
<dbReference type="GO" id="GO:0005634">
    <property type="term" value="C:nucleus"/>
    <property type="evidence" value="ECO:0007669"/>
    <property type="project" value="UniProtKB-SubCell"/>
</dbReference>
<evidence type="ECO:0000256" key="10">
    <source>
        <dbReference type="PROSITE-ProRule" id="PRU00042"/>
    </source>
</evidence>
<organism evidence="14 15">
    <name type="scientific">Pelobates cultripes</name>
    <name type="common">Western spadefoot toad</name>
    <dbReference type="NCBI Taxonomy" id="61616"/>
    <lineage>
        <taxon>Eukaryota</taxon>
        <taxon>Metazoa</taxon>
        <taxon>Chordata</taxon>
        <taxon>Craniata</taxon>
        <taxon>Vertebrata</taxon>
        <taxon>Euteleostomi</taxon>
        <taxon>Amphibia</taxon>
        <taxon>Batrachia</taxon>
        <taxon>Anura</taxon>
        <taxon>Pelobatoidea</taxon>
        <taxon>Pelobatidae</taxon>
        <taxon>Pelobates</taxon>
    </lineage>
</organism>
<feature type="domain" description="C2H2-type" evidence="13">
    <location>
        <begin position="401"/>
        <end position="427"/>
    </location>
</feature>
<dbReference type="FunFam" id="3.30.160.60:FF:000422">
    <property type="entry name" value="Zinc finger and BTB domain containing 37"/>
    <property type="match status" value="1"/>
</dbReference>
<evidence type="ECO:0000313" key="14">
    <source>
        <dbReference type="EMBL" id="CAH2316777.1"/>
    </source>
</evidence>
<dbReference type="FunFam" id="3.30.160.60:FF:000100">
    <property type="entry name" value="Zinc finger 45-like"/>
    <property type="match status" value="1"/>
</dbReference>
<dbReference type="InterPro" id="IPR011333">
    <property type="entry name" value="SKP1/BTB/POZ_sf"/>
</dbReference>
<sequence length="972" mass="108559">MEFRKLQTSNLQGPPSLAVCYKQVIKTCNEMEPGTNSFRVEFPDFSNTILQKLNQQRQLGQLCDISIVVQGHLFRAHKAVLAASSPYFCDQVLLKNSRRVILPDVMNPRVFENILLSSYTGRLSLPAHEIVSYLTAASFLQMWHVVDKCTELLEGNPTLLCQKTNLSNDHQSPSSSNYNGLAENFELGTGGQTDFRKGDEIREGDHEDESPKDDELSSQLTEHEYLPSNSSTEHDQLSTEMTSQDGEEGASDSADYHYTRPVYIKPSIMSHKRWVHVKPERFEQECESVAIHPPFEDHVSESINSGQVEPAIQSSGVGDAFDFCNKKAIELDGHSNNNHYDDHVDFYGASMEEFSGERDDHPEGQGSENTSAGYSEGIDVAAGIKEETSPSGFTAVVYKLYPCQCGKSFTHKSQRDRHMSMHLGLRPYGCGVCGKKFKMKHHLVGHMKIHTGIKPYECNICGKRFMWRDSFHRHVTSCSKSYHASKGGEQVEGKIPASCLMDKYSSTVLSQLNELRLQGKLCDIIVHIQGQPFRAHKAVLAASSPYFRDHSALSTMSGLSISVIKNPNVFEQLLLFCYTGRMSLQLKDVVSYLTAASFLQMQCVIDKCTHILESIHSKISVVGVNSASGEEGEISPPYCGQVRQSIIGSDLKIDSMTNKALRNRSQEEGHSDRGSSGSISEHEIQIEGDQEHVDMTQDNQITEVKVKAEKSDRPSCSDSSSLGDDGYHTELVDGEQVVAVNVGAYGSVLQHAYSFPQAASQSTTVSEPYGTISNSSPSRSMLSCFRGGRARQKRASHLGSDMQNVIQSSENETVVSTPSYESSPRERTTRGYWHPYNERLICIYCGKTFNQKGSLDRHMRLHMGITPFVCKFCGKKYTRKDQLEYHIRGHTDDKPFRCEVCGKCFPFQALLYGKPMSCRCISLAPKNQSLQPKGNMAVLERYRLLGEEVCGQGRWGFHDNPSTFHITICMGY</sequence>
<feature type="compositionally biased region" description="Basic and acidic residues" evidence="11">
    <location>
        <begin position="704"/>
        <end position="715"/>
    </location>
</feature>
<evidence type="ECO:0000313" key="15">
    <source>
        <dbReference type="Proteomes" id="UP001295444"/>
    </source>
</evidence>
<dbReference type="FunFam" id="3.30.160.60:FF:000119">
    <property type="entry name" value="Zinc finger and BTB domain containing 37"/>
    <property type="match status" value="1"/>
</dbReference>
<dbReference type="Gene3D" id="3.30.160.60">
    <property type="entry name" value="Classic Zinc Finger"/>
    <property type="match status" value="3"/>
</dbReference>
<dbReference type="InterPro" id="IPR000210">
    <property type="entry name" value="BTB/POZ_dom"/>
</dbReference>
<feature type="region of interest" description="Disordered" evidence="11">
    <location>
        <begin position="164"/>
        <end position="254"/>
    </location>
</feature>
<accession>A0AAD1WPF9</accession>
<evidence type="ECO:0000256" key="9">
    <source>
        <dbReference type="ARBA" id="ARBA00023242"/>
    </source>
</evidence>
<reference evidence="14" key="1">
    <citation type="submission" date="2022-03" db="EMBL/GenBank/DDBJ databases">
        <authorList>
            <person name="Alioto T."/>
            <person name="Alioto T."/>
            <person name="Gomez Garrido J."/>
        </authorList>
    </citation>
    <scope>NUCLEOTIDE SEQUENCE</scope>
</reference>
<dbReference type="Pfam" id="PF13894">
    <property type="entry name" value="zf-C2H2_4"/>
    <property type="match status" value="1"/>
</dbReference>
<dbReference type="PANTHER" id="PTHR46105">
    <property type="entry name" value="AGAP004733-PA"/>
    <property type="match status" value="1"/>
</dbReference>
<dbReference type="Gene3D" id="3.30.710.10">
    <property type="entry name" value="Potassium Channel Kv1.1, Chain A"/>
    <property type="match status" value="2"/>
</dbReference>
<feature type="domain" description="C2H2-type" evidence="13">
    <location>
        <begin position="456"/>
        <end position="488"/>
    </location>
</feature>
<feature type="domain" description="C2H2-type" evidence="13">
    <location>
        <begin position="428"/>
        <end position="455"/>
    </location>
</feature>
<comment type="similarity">
    <text evidence="3">Belongs to the krueppel C2H2-type zinc-finger protein family.</text>
</comment>
<evidence type="ECO:0000256" key="6">
    <source>
        <dbReference type="ARBA" id="ARBA00022771"/>
    </source>
</evidence>
<keyword evidence="6 10" id="KW-0863">Zinc-finger</keyword>
<proteinExistence type="inferred from homology"/>
<dbReference type="GO" id="GO:0000981">
    <property type="term" value="F:DNA-binding transcription factor activity, RNA polymerase II-specific"/>
    <property type="evidence" value="ECO:0007669"/>
    <property type="project" value="TreeGrafter"/>
</dbReference>
<dbReference type="FunFam" id="3.30.160.60:FF:000145">
    <property type="entry name" value="Zinc finger protein 574"/>
    <property type="match status" value="1"/>
</dbReference>
<dbReference type="Pfam" id="PF00651">
    <property type="entry name" value="BTB"/>
    <property type="match status" value="2"/>
</dbReference>
<dbReference type="SUPFAM" id="SSF54695">
    <property type="entry name" value="POZ domain"/>
    <property type="match status" value="2"/>
</dbReference>
<dbReference type="FunFam" id="3.30.710.10:FF:000009">
    <property type="entry name" value="Zinc finger and BTB domain-containing 37"/>
    <property type="match status" value="2"/>
</dbReference>
<keyword evidence="8" id="KW-0238">DNA-binding</keyword>
<dbReference type="GO" id="GO:0000978">
    <property type="term" value="F:RNA polymerase II cis-regulatory region sequence-specific DNA binding"/>
    <property type="evidence" value="ECO:0007669"/>
    <property type="project" value="TreeGrafter"/>
</dbReference>
<evidence type="ECO:0000256" key="2">
    <source>
        <dbReference type="ARBA" id="ARBA00004123"/>
    </source>
</evidence>
<evidence type="ECO:0000256" key="3">
    <source>
        <dbReference type="ARBA" id="ARBA00006991"/>
    </source>
</evidence>
<name>A0AAD1WPF9_PELCU</name>
<feature type="region of interest" description="Disordered" evidence="11">
    <location>
        <begin position="704"/>
        <end position="728"/>
    </location>
</feature>
<dbReference type="EMBL" id="OW240920">
    <property type="protein sequence ID" value="CAH2316777.1"/>
    <property type="molecule type" value="Genomic_DNA"/>
</dbReference>
<protein>
    <submittedName>
        <fullName evidence="14">Zinc finger and BTB domain-containing 43</fullName>
    </submittedName>
</protein>
<comment type="subcellular location">
    <subcellularLocation>
        <location evidence="2">Nucleus</location>
    </subcellularLocation>
</comment>
<feature type="region of interest" description="Disordered" evidence="11">
    <location>
        <begin position="354"/>
        <end position="374"/>
    </location>
</feature>
<evidence type="ECO:0000259" key="13">
    <source>
        <dbReference type="PROSITE" id="PS50157"/>
    </source>
</evidence>
<evidence type="ECO:0000256" key="4">
    <source>
        <dbReference type="ARBA" id="ARBA00022723"/>
    </source>
</evidence>
<dbReference type="Pfam" id="PF00096">
    <property type="entry name" value="zf-C2H2"/>
    <property type="match status" value="2"/>
</dbReference>
<dbReference type="AlphaFoldDB" id="A0AAD1WPF9"/>
<dbReference type="CDD" id="cd18227">
    <property type="entry name" value="BTB_POZ_ZBTB43"/>
    <property type="match status" value="1"/>
</dbReference>
<comment type="function">
    <text evidence="1">May be involved in transcriptional regulation.</text>
</comment>
<dbReference type="PROSITE" id="PS50157">
    <property type="entry name" value="ZINC_FINGER_C2H2_2"/>
    <property type="match status" value="5"/>
</dbReference>
<feature type="domain" description="BTB" evidence="12">
    <location>
        <begin position="63"/>
        <end position="127"/>
    </location>
</feature>
<dbReference type="GO" id="GO:0008270">
    <property type="term" value="F:zinc ion binding"/>
    <property type="evidence" value="ECO:0007669"/>
    <property type="project" value="UniProtKB-KW"/>
</dbReference>
<dbReference type="PROSITE" id="PS00028">
    <property type="entry name" value="ZINC_FINGER_C2H2_1"/>
    <property type="match status" value="3"/>
</dbReference>
<gene>
    <name evidence="14" type="ORF">PECUL_23A008740</name>
</gene>
<feature type="domain" description="C2H2-type" evidence="13">
    <location>
        <begin position="840"/>
        <end position="867"/>
    </location>
</feature>
<keyword evidence="7" id="KW-0862">Zinc</keyword>
<keyword evidence="9" id="KW-0539">Nucleus</keyword>
<evidence type="ECO:0000256" key="5">
    <source>
        <dbReference type="ARBA" id="ARBA00022737"/>
    </source>
</evidence>
<keyword evidence="5" id="KW-0677">Repeat</keyword>